<protein>
    <submittedName>
        <fullName evidence="3">DNA-nicking Smr family endonuclease</fullName>
    </submittedName>
</protein>
<dbReference type="PANTHER" id="PTHR35562:SF2">
    <property type="entry name" value="DNA ENDONUCLEASE SMRA-RELATED"/>
    <property type="match status" value="1"/>
</dbReference>
<dbReference type="PROSITE" id="PS50828">
    <property type="entry name" value="SMR"/>
    <property type="match status" value="1"/>
</dbReference>
<dbReference type="SUPFAM" id="SSF160443">
    <property type="entry name" value="SMR domain-like"/>
    <property type="match status" value="1"/>
</dbReference>
<dbReference type="Pfam" id="PF01713">
    <property type="entry name" value="Smr"/>
    <property type="match status" value="1"/>
</dbReference>
<accession>A0A366H5W2</accession>
<dbReference type="RefSeq" id="WP_113934472.1">
    <property type="nucleotide sequence ID" value="NZ_JACCEU010000003.1"/>
</dbReference>
<dbReference type="Gene3D" id="3.30.1370.110">
    <property type="match status" value="1"/>
</dbReference>
<dbReference type="Proteomes" id="UP000253628">
    <property type="component" value="Unassembled WGS sequence"/>
</dbReference>
<dbReference type="EMBL" id="QNRQ01000011">
    <property type="protein sequence ID" value="RBP36774.1"/>
    <property type="molecule type" value="Genomic_DNA"/>
</dbReference>
<feature type="domain" description="Smr" evidence="2">
    <location>
        <begin position="158"/>
        <end position="239"/>
    </location>
</feature>
<sequence length="241" mass="26045">MAANKPGLADLKALRRQQAEADAPKPRTRKVSPKKRGTQPGPSEPAAVAATSGAVQHFAQADVGLSTEDRTLFRRAVKMVQPIKDAKRASLPPVPRATADLLRQRREVAMGKDSPALSAISDHYAPAKLDDGSFIQAGHGPDLIKDLKRGKWPIEASLDLHGSTLDEARERLEQFLQSCLAHGIKCVRIVHGKGYGSKDGAPVLKETVRRWLSQMQAVKAYTECAEHDGGSGAVQALLRLK</sequence>
<dbReference type="InterPro" id="IPR036063">
    <property type="entry name" value="Smr_dom_sf"/>
</dbReference>
<evidence type="ECO:0000256" key="1">
    <source>
        <dbReference type="SAM" id="MobiDB-lite"/>
    </source>
</evidence>
<keyword evidence="3" id="KW-0255">Endonuclease</keyword>
<dbReference type="OrthoDB" id="9808881at2"/>
<keyword evidence="4" id="KW-1185">Reference proteome</keyword>
<gene>
    <name evidence="3" type="ORF">DFR37_11182</name>
</gene>
<dbReference type="GO" id="GO:0004519">
    <property type="term" value="F:endonuclease activity"/>
    <property type="evidence" value="ECO:0007669"/>
    <property type="project" value="UniProtKB-KW"/>
</dbReference>
<keyword evidence="3" id="KW-0378">Hydrolase</keyword>
<feature type="region of interest" description="Disordered" evidence="1">
    <location>
        <begin position="1"/>
        <end position="51"/>
    </location>
</feature>
<dbReference type="AlphaFoldDB" id="A0A366H5W2"/>
<evidence type="ECO:0000313" key="4">
    <source>
        <dbReference type="Proteomes" id="UP000253628"/>
    </source>
</evidence>
<dbReference type="PANTHER" id="PTHR35562">
    <property type="entry name" value="DNA ENDONUCLEASE SMRA-RELATED"/>
    <property type="match status" value="1"/>
</dbReference>
<organism evidence="3 4">
    <name type="scientific">Eoetvoesiella caeni</name>
    <dbReference type="NCBI Taxonomy" id="645616"/>
    <lineage>
        <taxon>Bacteria</taxon>
        <taxon>Pseudomonadati</taxon>
        <taxon>Pseudomonadota</taxon>
        <taxon>Betaproteobacteria</taxon>
        <taxon>Burkholderiales</taxon>
        <taxon>Alcaligenaceae</taxon>
        <taxon>Eoetvoesiella</taxon>
    </lineage>
</organism>
<proteinExistence type="predicted"/>
<feature type="compositionally biased region" description="Basic residues" evidence="1">
    <location>
        <begin position="26"/>
        <end position="37"/>
    </location>
</feature>
<dbReference type="SMART" id="SM00463">
    <property type="entry name" value="SMR"/>
    <property type="match status" value="1"/>
</dbReference>
<comment type="caution">
    <text evidence="3">The sequence shown here is derived from an EMBL/GenBank/DDBJ whole genome shotgun (WGS) entry which is preliminary data.</text>
</comment>
<evidence type="ECO:0000313" key="3">
    <source>
        <dbReference type="EMBL" id="RBP36774.1"/>
    </source>
</evidence>
<dbReference type="InterPro" id="IPR002625">
    <property type="entry name" value="Smr_dom"/>
</dbReference>
<keyword evidence="3" id="KW-0540">Nuclease</keyword>
<evidence type="ECO:0000259" key="2">
    <source>
        <dbReference type="PROSITE" id="PS50828"/>
    </source>
</evidence>
<name>A0A366H5W2_9BURK</name>
<reference evidence="3 4" key="1">
    <citation type="submission" date="2018-06" db="EMBL/GenBank/DDBJ databases">
        <title>Genomic Encyclopedia of Type Strains, Phase IV (KMG-IV): sequencing the most valuable type-strain genomes for metagenomic binning, comparative biology and taxonomic classification.</title>
        <authorList>
            <person name="Goeker M."/>
        </authorList>
    </citation>
    <scope>NUCLEOTIDE SEQUENCE [LARGE SCALE GENOMIC DNA]</scope>
    <source>
        <strain evidence="3 4">DSM 25520</strain>
    </source>
</reference>